<sequence length="666" mass="73190">MTSPSAETANLHAALGGMSLQSASAENTPSPTTQPTLPLEQTSANARTDLSNEEAVLAQTTSTAAEPNAVQVTHTMSKPSTIPPSNPTAPPRKKFVYDPTSMLLPHERLAQQRAASQPKPVSNGNSPASAGNGRQPNTTSVQTHVIPQIQAAYKHQQAPSPSPYAAVSPFNASYGQMQAQQHTSSPNTTNQRSPEIGMPTRAAPPLPSSTSGMTAPRSKPNAQSVNRDTLWVDSNAVDPLQQGPVSNNNAEAEDESDREDEMGERKTSRGKKRVRSEGTASVAGSFGAAEHQRNGTPHGASNSHPALLSDWEVVETLGTGTFGRVLLVRVRPPYRAMSYHPIFPKLQQPRDPNGPTLEETADMDKQLPHYALKVLNKAEIVRLKQVEHINSERTILERVRHPFLVELYGTYQDHLNVYMLLSYIPGGELFSHLRRAGRFTADVTRFYLASIILAIDYLHAQDIIYRDLKPENLLLDRDGYLRIADFGFAKIVEDRTFTLCGTPEYLAPEIVLSKGHGKAVDWWALGILCFEMLCGYPPFFDDHPLGIYEKIVANKVAFPSHVDPYAKDLIRRLLTADRSKRLGNLRGGAKDVMAHRWFTGVDWAVLESKKIGAPIIPHVACRGDSQNFQRYAPPKPQELPGILGIPQGSTPDPYKHLFEDFAFPPI</sequence>
<comment type="caution">
    <text evidence="1">The sequence shown here is derived from an EMBL/GenBank/DDBJ whole genome shotgun (WGS) entry which is preliminary data.</text>
</comment>
<name>A0ACC2XH40_9TREE</name>
<evidence type="ECO:0000313" key="1">
    <source>
        <dbReference type="EMBL" id="KAJ9123262.1"/>
    </source>
</evidence>
<accession>A0ACC2XH40</accession>
<dbReference type="Proteomes" id="UP001243375">
    <property type="component" value="Unassembled WGS sequence"/>
</dbReference>
<proteinExistence type="predicted"/>
<dbReference type="EMBL" id="JASBWU010000003">
    <property type="protein sequence ID" value="KAJ9123262.1"/>
    <property type="molecule type" value="Genomic_DNA"/>
</dbReference>
<evidence type="ECO:0000313" key="2">
    <source>
        <dbReference type="Proteomes" id="UP001243375"/>
    </source>
</evidence>
<protein>
    <submittedName>
        <fullName evidence="1">Uncharacterized protein</fullName>
    </submittedName>
</protein>
<organism evidence="1 2">
    <name type="scientific">Naganishia vaughanmartiniae</name>
    <dbReference type="NCBI Taxonomy" id="1424756"/>
    <lineage>
        <taxon>Eukaryota</taxon>
        <taxon>Fungi</taxon>
        <taxon>Dikarya</taxon>
        <taxon>Basidiomycota</taxon>
        <taxon>Agaricomycotina</taxon>
        <taxon>Tremellomycetes</taxon>
        <taxon>Filobasidiales</taxon>
        <taxon>Filobasidiaceae</taxon>
        <taxon>Naganishia</taxon>
    </lineage>
</organism>
<keyword evidence="2" id="KW-1185">Reference proteome</keyword>
<gene>
    <name evidence="1" type="ORF">QFC22_001459</name>
</gene>
<reference evidence="1" key="1">
    <citation type="submission" date="2023-04" db="EMBL/GenBank/DDBJ databases">
        <title>Draft Genome sequencing of Naganishia species isolated from polar environments using Oxford Nanopore Technology.</title>
        <authorList>
            <person name="Leo P."/>
            <person name="Venkateswaran K."/>
        </authorList>
    </citation>
    <scope>NUCLEOTIDE SEQUENCE</scope>
    <source>
        <strain evidence="1">MNA-CCFEE 5425</strain>
    </source>
</reference>